<dbReference type="RefSeq" id="WP_025746665.1">
    <property type="nucleotide sequence ID" value="NZ_FOXR01000001.1"/>
</dbReference>
<protein>
    <submittedName>
        <fullName evidence="1">YlzJ-like protein</fullName>
    </submittedName>
</protein>
<evidence type="ECO:0000313" key="1">
    <source>
        <dbReference type="EMBL" id="SFP61837.1"/>
    </source>
</evidence>
<organism evidence="1 2">
    <name type="scientific">Caldicoprobacter faecalis</name>
    <dbReference type="NCBI Taxonomy" id="937334"/>
    <lineage>
        <taxon>Bacteria</taxon>
        <taxon>Bacillati</taxon>
        <taxon>Bacillota</taxon>
        <taxon>Clostridia</taxon>
        <taxon>Caldicoprobacterales</taxon>
        <taxon>Caldicoprobacteraceae</taxon>
        <taxon>Caldicoprobacter</taxon>
    </lineage>
</organism>
<name>A0A1I5RTW6_9FIRM</name>
<accession>A0A1I5RTW6</accession>
<keyword evidence="2" id="KW-1185">Reference proteome</keyword>
<dbReference type="Pfam" id="PF14035">
    <property type="entry name" value="YlzJ"/>
    <property type="match status" value="1"/>
</dbReference>
<proteinExistence type="predicted"/>
<dbReference type="AlphaFoldDB" id="A0A1I5RTW6"/>
<evidence type="ECO:0000313" key="2">
    <source>
        <dbReference type="Proteomes" id="UP000198577"/>
    </source>
</evidence>
<dbReference type="EMBL" id="FOXR01000001">
    <property type="protein sequence ID" value="SFP61837.1"/>
    <property type="molecule type" value="Genomic_DNA"/>
</dbReference>
<dbReference type="InterPro" id="IPR025619">
    <property type="entry name" value="YlzJ"/>
</dbReference>
<dbReference type="STRING" id="937334.SAMN05444406_101113"/>
<dbReference type="OrthoDB" id="1683573at2"/>
<sequence length="74" mass="8657">MILHTIVPLQFVLGDFTGQTRPNFRIIEWNNVKLEVLPAGEHRYQINRILSTNPFDYLNPRLQPGTIIQLEPKM</sequence>
<dbReference type="Proteomes" id="UP000198577">
    <property type="component" value="Unassembled WGS sequence"/>
</dbReference>
<reference evidence="1 2" key="1">
    <citation type="submission" date="2016-10" db="EMBL/GenBank/DDBJ databases">
        <authorList>
            <person name="de Groot N.N."/>
        </authorList>
    </citation>
    <scope>NUCLEOTIDE SEQUENCE [LARGE SCALE GENOMIC DNA]</scope>
    <source>
        <strain evidence="1 2">DSM 20678</strain>
    </source>
</reference>
<gene>
    <name evidence="1" type="ORF">SAMN05444406_101113</name>
</gene>